<dbReference type="AlphaFoldDB" id="A0A328BNM7"/>
<evidence type="ECO:0000313" key="1">
    <source>
        <dbReference type="EMBL" id="RAK68295.1"/>
    </source>
</evidence>
<keyword evidence="2" id="KW-1185">Reference proteome</keyword>
<proteinExistence type="predicted"/>
<protein>
    <submittedName>
        <fullName evidence="1">Uncharacterized protein</fullName>
    </submittedName>
</protein>
<name>A0A328BNM7_9BACT</name>
<dbReference type="RefSeq" id="WP_111477908.1">
    <property type="nucleotide sequence ID" value="NZ_QHKM01000002.1"/>
</dbReference>
<dbReference type="OrthoDB" id="885017at2"/>
<accession>A0A328BNM7</accession>
<gene>
    <name evidence="1" type="ORF">DLM85_09725</name>
</gene>
<dbReference type="Proteomes" id="UP000248553">
    <property type="component" value="Unassembled WGS sequence"/>
</dbReference>
<sequence>MATIQNYLVKRTSLIESIKSFHHELQRQSGADNALKVYCRALCSWTEDPNTDLHQAERLFDEIRHASQLEDLDDWTD</sequence>
<reference evidence="2" key="1">
    <citation type="submission" date="2018-05" db="EMBL/GenBank/DDBJ databases">
        <authorList>
            <person name="Nie L."/>
        </authorList>
    </citation>
    <scope>NUCLEOTIDE SEQUENCE [LARGE SCALE GENOMIC DNA]</scope>
    <source>
        <strain evidence="2">NL</strain>
    </source>
</reference>
<comment type="caution">
    <text evidence="1">The sequence shown here is derived from an EMBL/GenBank/DDBJ whole genome shotgun (WGS) entry which is preliminary data.</text>
</comment>
<organism evidence="1 2">
    <name type="scientific">Hymenobacter edaphi</name>
    <dbReference type="NCBI Taxonomy" id="2211146"/>
    <lineage>
        <taxon>Bacteria</taxon>
        <taxon>Pseudomonadati</taxon>
        <taxon>Bacteroidota</taxon>
        <taxon>Cytophagia</taxon>
        <taxon>Cytophagales</taxon>
        <taxon>Hymenobacteraceae</taxon>
        <taxon>Hymenobacter</taxon>
    </lineage>
</organism>
<evidence type="ECO:0000313" key="2">
    <source>
        <dbReference type="Proteomes" id="UP000248553"/>
    </source>
</evidence>
<dbReference type="EMBL" id="QHKM01000002">
    <property type="protein sequence ID" value="RAK68295.1"/>
    <property type="molecule type" value="Genomic_DNA"/>
</dbReference>